<evidence type="ECO:0000313" key="1">
    <source>
        <dbReference type="EMBL" id="KAI4299219.1"/>
    </source>
</evidence>
<proteinExistence type="predicted"/>
<comment type="caution">
    <text evidence="1">The sequence shown here is derived from an EMBL/GenBank/DDBJ whole genome shotgun (WGS) entry which is preliminary data.</text>
</comment>
<dbReference type="Proteomes" id="UP000828941">
    <property type="component" value="Chromosome 13"/>
</dbReference>
<gene>
    <name evidence="1" type="ORF">L6164_032699</name>
</gene>
<name>A0ACB9KPN8_BAUVA</name>
<dbReference type="EMBL" id="CM039438">
    <property type="protein sequence ID" value="KAI4299219.1"/>
    <property type="molecule type" value="Genomic_DNA"/>
</dbReference>
<protein>
    <submittedName>
        <fullName evidence="1">Uncharacterized protein</fullName>
    </submittedName>
</protein>
<sequence>MDLETENRLAAMLMREAAELRRQAEKEGVLAYLRQPNTRARPNSRFLSSTVLGVQQANRSVEVKEMWRVREKEKELDKRLKDTSRDKISRERSHKNGDSDRGTVRHAVVDNSTNASASCSIKREYENHPEGLTNEELEKFLHSRKKRGRGDIGARMDETGPYLPPCLEEPATSPDVQKSRVIYGPEKPSLLKSYESSEEELHEKRRKRTKKTGSGSSDKKHKRKEGSKHKKKRRREKSRHGH</sequence>
<evidence type="ECO:0000313" key="2">
    <source>
        <dbReference type="Proteomes" id="UP000828941"/>
    </source>
</evidence>
<keyword evidence="2" id="KW-1185">Reference proteome</keyword>
<accession>A0ACB9KPN8</accession>
<organism evidence="1 2">
    <name type="scientific">Bauhinia variegata</name>
    <name type="common">Purple orchid tree</name>
    <name type="synonym">Phanera variegata</name>
    <dbReference type="NCBI Taxonomy" id="167791"/>
    <lineage>
        <taxon>Eukaryota</taxon>
        <taxon>Viridiplantae</taxon>
        <taxon>Streptophyta</taxon>
        <taxon>Embryophyta</taxon>
        <taxon>Tracheophyta</taxon>
        <taxon>Spermatophyta</taxon>
        <taxon>Magnoliopsida</taxon>
        <taxon>eudicotyledons</taxon>
        <taxon>Gunneridae</taxon>
        <taxon>Pentapetalae</taxon>
        <taxon>rosids</taxon>
        <taxon>fabids</taxon>
        <taxon>Fabales</taxon>
        <taxon>Fabaceae</taxon>
        <taxon>Cercidoideae</taxon>
        <taxon>Cercideae</taxon>
        <taxon>Bauhiniinae</taxon>
        <taxon>Bauhinia</taxon>
    </lineage>
</organism>
<reference evidence="1 2" key="1">
    <citation type="journal article" date="2022" name="DNA Res.">
        <title>Chromosomal-level genome assembly of the orchid tree Bauhinia variegata (Leguminosae; Cercidoideae) supports the allotetraploid origin hypothesis of Bauhinia.</title>
        <authorList>
            <person name="Zhong Y."/>
            <person name="Chen Y."/>
            <person name="Zheng D."/>
            <person name="Pang J."/>
            <person name="Liu Y."/>
            <person name="Luo S."/>
            <person name="Meng S."/>
            <person name="Qian L."/>
            <person name="Wei D."/>
            <person name="Dai S."/>
            <person name="Zhou R."/>
        </authorList>
    </citation>
    <scope>NUCLEOTIDE SEQUENCE [LARGE SCALE GENOMIC DNA]</scope>
    <source>
        <strain evidence="1">BV-YZ2020</strain>
    </source>
</reference>